<dbReference type="RefSeq" id="WP_249699667.1">
    <property type="nucleotide sequence ID" value="NZ_JAMFLX010000013.1"/>
</dbReference>
<sequence>MNSKTIDQWFEEYGESHQNRTNKLIHWICVPLIFLDILALLWSLPAPAAFSAIHPLLNWATLSLLFVLGFYIRLSLTITLGMFVLSLVSYTLIAWFEAAQIASLSITAISAFVVLWIFQFVGHHIEGKKPSFFKDLQYLMIGPAWCLGFLYRKIGLSY</sequence>
<protein>
    <submittedName>
        <fullName evidence="2">DUF962 domain-containing protein</fullName>
    </submittedName>
</protein>
<organism evidence="2 3">
    <name type="scientific">Parendozoicomonas callyspongiae</name>
    <dbReference type="NCBI Taxonomy" id="2942213"/>
    <lineage>
        <taxon>Bacteria</taxon>
        <taxon>Pseudomonadati</taxon>
        <taxon>Pseudomonadota</taxon>
        <taxon>Gammaproteobacteria</taxon>
        <taxon>Oceanospirillales</taxon>
        <taxon>Endozoicomonadaceae</taxon>
        <taxon>Parendozoicomonas</taxon>
    </lineage>
</organism>
<dbReference type="Proteomes" id="UP001203338">
    <property type="component" value="Unassembled WGS sequence"/>
</dbReference>
<accession>A0ABT0PGG6</accession>
<feature type="transmembrane region" description="Helical" evidence="1">
    <location>
        <begin position="101"/>
        <end position="121"/>
    </location>
</feature>
<feature type="transmembrane region" description="Helical" evidence="1">
    <location>
        <begin position="136"/>
        <end position="154"/>
    </location>
</feature>
<reference evidence="2 3" key="1">
    <citation type="submission" date="2022-05" db="EMBL/GenBank/DDBJ databases">
        <authorList>
            <person name="Park J.-S."/>
        </authorList>
    </citation>
    <scope>NUCLEOTIDE SEQUENCE [LARGE SCALE GENOMIC DNA]</scope>
    <source>
        <strain evidence="2 3">2012CJ34-2</strain>
    </source>
</reference>
<keyword evidence="1" id="KW-0812">Transmembrane</keyword>
<keyword evidence="3" id="KW-1185">Reference proteome</keyword>
<comment type="caution">
    <text evidence="2">The sequence shown here is derived from an EMBL/GenBank/DDBJ whole genome shotgun (WGS) entry which is preliminary data.</text>
</comment>
<dbReference type="InterPro" id="IPR009305">
    <property type="entry name" value="Mpo1-like"/>
</dbReference>
<dbReference type="EMBL" id="JAMFLX010000013">
    <property type="protein sequence ID" value="MCL6270449.1"/>
    <property type="molecule type" value="Genomic_DNA"/>
</dbReference>
<dbReference type="Pfam" id="PF06127">
    <property type="entry name" value="Mpo1-like"/>
    <property type="match status" value="1"/>
</dbReference>
<dbReference type="PANTHER" id="PTHR28026">
    <property type="entry name" value="DUF962 DOMAIN PROTEIN (AFU_ORTHOLOGUE AFUA_8G05310)"/>
    <property type="match status" value="1"/>
</dbReference>
<keyword evidence="1" id="KW-0472">Membrane</keyword>
<gene>
    <name evidence="2" type="ORF">M3P05_11005</name>
</gene>
<dbReference type="PANTHER" id="PTHR28026:SF9">
    <property type="entry name" value="2-HYDROXY-PALMITIC ACID DIOXYGENASE MPO1"/>
    <property type="match status" value="1"/>
</dbReference>
<evidence type="ECO:0000313" key="2">
    <source>
        <dbReference type="EMBL" id="MCL6270449.1"/>
    </source>
</evidence>
<proteinExistence type="predicted"/>
<feature type="transmembrane region" description="Helical" evidence="1">
    <location>
        <begin position="24"/>
        <end position="44"/>
    </location>
</feature>
<evidence type="ECO:0000313" key="3">
    <source>
        <dbReference type="Proteomes" id="UP001203338"/>
    </source>
</evidence>
<evidence type="ECO:0000256" key="1">
    <source>
        <dbReference type="SAM" id="Phobius"/>
    </source>
</evidence>
<keyword evidence="1" id="KW-1133">Transmembrane helix</keyword>
<name>A0ABT0PGG6_9GAMM</name>